<protein>
    <submittedName>
        <fullName evidence="2">Uncharacterized protein</fullName>
    </submittedName>
</protein>
<gene>
    <name evidence="2" type="ORF">SDC9_127695</name>
</gene>
<proteinExistence type="predicted"/>
<feature type="region of interest" description="Disordered" evidence="1">
    <location>
        <begin position="60"/>
        <end position="80"/>
    </location>
</feature>
<dbReference type="AlphaFoldDB" id="A0A645CUT5"/>
<evidence type="ECO:0000256" key="1">
    <source>
        <dbReference type="SAM" id="MobiDB-lite"/>
    </source>
</evidence>
<comment type="caution">
    <text evidence="2">The sequence shown here is derived from an EMBL/GenBank/DDBJ whole genome shotgun (WGS) entry which is preliminary data.</text>
</comment>
<evidence type="ECO:0000313" key="2">
    <source>
        <dbReference type="EMBL" id="MPM80645.1"/>
    </source>
</evidence>
<dbReference type="EMBL" id="VSSQ01030212">
    <property type="protein sequence ID" value="MPM80645.1"/>
    <property type="molecule type" value="Genomic_DNA"/>
</dbReference>
<name>A0A645CUT5_9ZZZZ</name>
<accession>A0A645CUT5</accession>
<organism evidence="2">
    <name type="scientific">bioreactor metagenome</name>
    <dbReference type="NCBI Taxonomy" id="1076179"/>
    <lineage>
        <taxon>unclassified sequences</taxon>
        <taxon>metagenomes</taxon>
        <taxon>ecological metagenomes</taxon>
    </lineage>
</organism>
<reference evidence="2" key="1">
    <citation type="submission" date="2019-08" db="EMBL/GenBank/DDBJ databases">
        <authorList>
            <person name="Kucharzyk K."/>
            <person name="Murdoch R.W."/>
            <person name="Higgins S."/>
            <person name="Loffler F."/>
        </authorList>
    </citation>
    <scope>NUCLEOTIDE SEQUENCE</scope>
</reference>
<sequence>MYGAASMFLYTAIERVSEKHSIAPEMNIENTIDADSTRLTMYSMCFFFFSALLSAISGTRSPESELNNDAGYNSTGSASP</sequence>